<name>A0AA43GQX0_9CYAN</name>
<feature type="signal peptide" evidence="1">
    <location>
        <begin position="1"/>
        <end position="29"/>
    </location>
</feature>
<gene>
    <name evidence="2" type="ORF">NWP17_05855</name>
</gene>
<keyword evidence="3" id="KW-1185">Reference proteome</keyword>
<accession>A0AA43GQX0</accession>
<proteinExistence type="predicted"/>
<feature type="chain" id="PRO_5041452723" evidence="1">
    <location>
        <begin position="30"/>
        <end position="206"/>
    </location>
</feature>
<evidence type="ECO:0000256" key="1">
    <source>
        <dbReference type="SAM" id="SignalP"/>
    </source>
</evidence>
<dbReference type="AlphaFoldDB" id="A0AA43GQX0"/>
<evidence type="ECO:0000313" key="2">
    <source>
        <dbReference type="EMBL" id="MDH6059965.1"/>
    </source>
</evidence>
<comment type="caution">
    <text evidence="2">The sequence shown here is derived from an EMBL/GenBank/DDBJ whole genome shotgun (WGS) entry which is preliminary data.</text>
</comment>
<keyword evidence="1" id="KW-0732">Signal</keyword>
<protein>
    <submittedName>
        <fullName evidence="2">Uncharacterized protein</fullName>
    </submittedName>
</protein>
<reference evidence="2 3" key="1">
    <citation type="journal article" date="2023" name="J. Phycol.">
        <title>Chrysosporum ovalisporum is synonymous with the true-branching cyanobacterium Umezakia natans (Nostocales/Aphanizomenonaceae).</title>
        <authorList>
            <person name="McGregor G.B."/>
            <person name="Sendall B.C."/>
            <person name="Niiyama Y."/>
            <person name="Tuji A."/>
            <person name="Willis A."/>
        </authorList>
    </citation>
    <scope>NUCLEOTIDE SEQUENCE [LARGE SCALE GENOMIC DNA]</scope>
    <source>
        <strain evidence="2 3">ANA360D</strain>
    </source>
</reference>
<organism evidence="2 3">
    <name type="scientific">Chrysosporum bergii ANA360D</name>
    <dbReference type="NCBI Taxonomy" id="617107"/>
    <lineage>
        <taxon>Bacteria</taxon>
        <taxon>Bacillati</taxon>
        <taxon>Cyanobacteriota</taxon>
        <taxon>Cyanophyceae</taxon>
        <taxon>Nostocales</taxon>
        <taxon>Nodulariaceae</taxon>
        <taxon>Chrysosporum</taxon>
    </lineage>
</organism>
<dbReference type="EMBL" id="JANQDH010000038">
    <property type="protein sequence ID" value="MDH6059965.1"/>
    <property type="molecule type" value="Genomic_DNA"/>
</dbReference>
<dbReference type="Proteomes" id="UP001159387">
    <property type="component" value="Unassembled WGS sequence"/>
</dbReference>
<dbReference type="RefSeq" id="WP_280653975.1">
    <property type="nucleotide sequence ID" value="NZ_JANQDH010000038.1"/>
</dbReference>
<evidence type="ECO:0000313" key="3">
    <source>
        <dbReference type="Proteomes" id="UP001159387"/>
    </source>
</evidence>
<sequence>MKKQLSFISLALVMSIFSYSMFTPNRAYAGKDVPPGVPIDGPGKEVPPGVPTDGLGNTPPVAPAPGTNVQVEVVTSAGGTTTVVITAPPAVQAALNTVFATAINQIATTSPIISVLQGNVEASNQLVSSIVILGASPATVTALVTALSGLQTGGIVNINNLNAAITALTQLLNESSPEVLAALANDPNFRAIVNLLRQLRVAVGQS</sequence>